<evidence type="ECO:0000313" key="3">
    <source>
        <dbReference type="Proteomes" id="UP001138793"/>
    </source>
</evidence>
<feature type="region of interest" description="Disordered" evidence="1">
    <location>
        <begin position="1"/>
        <end position="34"/>
    </location>
</feature>
<organism evidence="2 3">
    <name type="scientific">Oceanobacillus polygoni</name>
    <dbReference type="NCBI Taxonomy" id="1235259"/>
    <lineage>
        <taxon>Bacteria</taxon>
        <taxon>Bacillati</taxon>
        <taxon>Bacillota</taxon>
        <taxon>Bacilli</taxon>
        <taxon>Bacillales</taxon>
        <taxon>Bacillaceae</taxon>
        <taxon>Oceanobacillus</taxon>
    </lineage>
</organism>
<reference evidence="2" key="1">
    <citation type="submission" date="2021-03" db="EMBL/GenBank/DDBJ databases">
        <title>Genomic Encyclopedia of Type Strains, Phase IV (KMG-IV): sequencing the most valuable type-strain genomes for metagenomic binning, comparative biology and taxonomic classification.</title>
        <authorList>
            <person name="Goeker M."/>
        </authorList>
    </citation>
    <scope>NUCLEOTIDE SEQUENCE</scope>
    <source>
        <strain evidence="2">DSM 107338</strain>
    </source>
</reference>
<dbReference type="Proteomes" id="UP001138793">
    <property type="component" value="Unassembled WGS sequence"/>
</dbReference>
<gene>
    <name evidence="2" type="ORF">J2Z64_002552</name>
</gene>
<proteinExistence type="predicted"/>
<dbReference type="EMBL" id="JAGGMB010000007">
    <property type="protein sequence ID" value="MBP2078295.1"/>
    <property type="molecule type" value="Genomic_DNA"/>
</dbReference>
<evidence type="ECO:0000256" key="1">
    <source>
        <dbReference type="SAM" id="MobiDB-lite"/>
    </source>
</evidence>
<accession>A0A9X1CGJ2</accession>
<name>A0A9X1CGJ2_9BACI</name>
<sequence length="34" mass="3727">MKQSKNERKNAAGRGEKSLKTGDKKLNGPNRPST</sequence>
<dbReference type="AlphaFoldDB" id="A0A9X1CGJ2"/>
<feature type="compositionally biased region" description="Basic and acidic residues" evidence="1">
    <location>
        <begin position="1"/>
        <end position="26"/>
    </location>
</feature>
<comment type="caution">
    <text evidence="2">The sequence shown here is derived from an EMBL/GenBank/DDBJ whole genome shotgun (WGS) entry which is preliminary data.</text>
</comment>
<evidence type="ECO:0000313" key="2">
    <source>
        <dbReference type="EMBL" id="MBP2078295.1"/>
    </source>
</evidence>
<keyword evidence="3" id="KW-1185">Reference proteome</keyword>
<evidence type="ECO:0008006" key="4">
    <source>
        <dbReference type="Google" id="ProtNLM"/>
    </source>
</evidence>
<protein>
    <recommendedName>
        <fullName evidence="4">Spore protein</fullName>
    </recommendedName>
</protein>